<protein>
    <submittedName>
        <fullName evidence="2">Uncharacterized protein</fullName>
    </submittedName>
</protein>
<evidence type="ECO:0000256" key="1">
    <source>
        <dbReference type="SAM" id="MobiDB-lite"/>
    </source>
</evidence>
<gene>
    <name evidence="2" type="ORF">CEXT_657321</name>
</gene>
<evidence type="ECO:0000313" key="3">
    <source>
        <dbReference type="Proteomes" id="UP001054945"/>
    </source>
</evidence>
<dbReference type="AlphaFoldDB" id="A0AAV4PSW8"/>
<name>A0AAV4PSW8_CAEEX</name>
<dbReference type="EMBL" id="BPLR01005046">
    <property type="protein sequence ID" value="GIX99435.1"/>
    <property type="molecule type" value="Genomic_DNA"/>
</dbReference>
<comment type="caution">
    <text evidence="2">The sequence shown here is derived from an EMBL/GenBank/DDBJ whole genome shotgun (WGS) entry which is preliminary data.</text>
</comment>
<organism evidence="2 3">
    <name type="scientific">Caerostris extrusa</name>
    <name type="common">Bark spider</name>
    <name type="synonym">Caerostris bankana</name>
    <dbReference type="NCBI Taxonomy" id="172846"/>
    <lineage>
        <taxon>Eukaryota</taxon>
        <taxon>Metazoa</taxon>
        <taxon>Ecdysozoa</taxon>
        <taxon>Arthropoda</taxon>
        <taxon>Chelicerata</taxon>
        <taxon>Arachnida</taxon>
        <taxon>Araneae</taxon>
        <taxon>Araneomorphae</taxon>
        <taxon>Entelegynae</taxon>
        <taxon>Araneoidea</taxon>
        <taxon>Araneidae</taxon>
        <taxon>Caerostris</taxon>
    </lineage>
</organism>
<feature type="region of interest" description="Disordered" evidence="1">
    <location>
        <begin position="21"/>
        <end position="53"/>
    </location>
</feature>
<evidence type="ECO:0000313" key="2">
    <source>
        <dbReference type="EMBL" id="GIX99435.1"/>
    </source>
</evidence>
<accession>A0AAV4PSW8</accession>
<keyword evidence="3" id="KW-1185">Reference proteome</keyword>
<dbReference type="Proteomes" id="UP001054945">
    <property type="component" value="Unassembled WGS sequence"/>
</dbReference>
<proteinExistence type="predicted"/>
<reference evidence="2 3" key="1">
    <citation type="submission" date="2021-06" db="EMBL/GenBank/DDBJ databases">
        <title>Caerostris extrusa draft genome.</title>
        <authorList>
            <person name="Kono N."/>
            <person name="Arakawa K."/>
        </authorList>
    </citation>
    <scope>NUCLEOTIDE SEQUENCE [LARGE SCALE GENOMIC DNA]</scope>
</reference>
<sequence length="103" mass="10878">MISEGPWVKSNSSIAPCHGCSDAGNIGQRRGPHVTSTAKSSPFPGLKKNPKRGRFLGKAESTKLGALQIHDDDGGKKGLDDDDELCGIVHCVPTQNHECASLL</sequence>